<evidence type="ECO:0000256" key="12">
    <source>
        <dbReference type="SAM" id="MobiDB-lite"/>
    </source>
</evidence>
<keyword evidence="7 10" id="KW-0472">Membrane</keyword>
<evidence type="ECO:0000256" key="4">
    <source>
        <dbReference type="ARBA" id="ARBA00022692"/>
    </source>
</evidence>
<keyword evidence="4 13" id="KW-0812">Transmembrane</keyword>
<feature type="transmembrane region" description="Helical" evidence="13">
    <location>
        <begin position="216"/>
        <end position="234"/>
    </location>
</feature>
<dbReference type="GO" id="GO:0005789">
    <property type="term" value="C:endoplasmic reticulum membrane"/>
    <property type="evidence" value="ECO:0007669"/>
    <property type="project" value="UniProtKB-SubCell"/>
</dbReference>
<evidence type="ECO:0000256" key="1">
    <source>
        <dbReference type="ARBA" id="ARBA00004477"/>
    </source>
</evidence>
<evidence type="ECO:0000256" key="6">
    <source>
        <dbReference type="ARBA" id="ARBA00022989"/>
    </source>
</evidence>
<dbReference type="VEuPathDB" id="FungiDB:CTRG_01765"/>
<evidence type="ECO:0000313" key="15">
    <source>
        <dbReference type="Proteomes" id="UP000002037"/>
    </source>
</evidence>
<name>C5M7D3_CANTT</name>
<dbReference type="Proteomes" id="UP000002037">
    <property type="component" value="Unassembled WGS sequence"/>
</dbReference>
<reference evidence="14 15" key="1">
    <citation type="journal article" date="2009" name="Nature">
        <title>Evolution of pathogenicity and sexual reproduction in eight Candida genomes.</title>
        <authorList>
            <person name="Butler G."/>
            <person name="Rasmussen M.D."/>
            <person name="Lin M.F."/>
            <person name="Santos M.A."/>
            <person name="Sakthikumar S."/>
            <person name="Munro C.A."/>
            <person name="Rheinbay E."/>
            <person name="Grabherr M."/>
            <person name="Forche A."/>
            <person name="Reedy J.L."/>
            <person name="Agrafioti I."/>
            <person name="Arnaud M.B."/>
            <person name="Bates S."/>
            <person name="Brown A.J."/>
            <person name="Brunke S."/>
            <person name="Costanzo M.C."/>
            <person name="Fitzpatrick D.A."/>
            <person name="de Groot P.W."/>
            <person name="Harris D."/>
            <person name="Hoyer L.L."/>
            <person name="Hube B."/>
            <person name="Klis F.M."/>
            <person name="Kodira C."/>
            <person name="Lennard N."/>
            <person name="Logue M.E."/>
            <person name="Martin R."/>
            <person name="Neiman A.M."/>
            <person name="Nikolaou E."/>
            <person name="Quail M.A."/>
            <person name="Quinn J."/>
            <person name="Santos M.C."/>
            <person name="Schmitzberger F.F."/>
            <person name="Sherlock G."/>
            <person name="Shah P."/>
            <person name="Silverstein K.A."/>
            <person name="Skrzypek M.S."/>
            <person name="Soll D."/>
            <person name="Staggs R."/>
            <person name="Stansfield I."/>
            <person name="Stumpf M.P."/>
            <person name="Sudbery P.E."/>
            <person name="Srikantha T."/>
            <person name="Zeng Q."/>
            <person name="Berman J."/>
            <person name="Berriman M."/>
            <person name="Heitman J."/>
            <person name="Gow N.A."/>
            <person name="Lorenz M.C."/>
            <person name="Birren B.W."/>
            <person name="Kellis M."/>
            <person name="Cuomo C.A."/>
        </authorList>
    </citation>
    <scope>NUCLEOTIDE SEQUENCE [LARGE SCALE GENOMIC DNA]</scope>
    <source>
        <strain evidence="15">ATCC MYA-3404 / T1</strain>
    </source>
</reference>
<accession>C5M7D3</accession>
<dbReference type="GO" id="GO:0034737">
    <property type="term" value="F:ergosterol O-acyltransferase activity"/>
    <property type="evidence" value="ECO:0007669"/>
    <property type="project" value="TreeGrafter"/>
</dbReference>
<feature type="active site" evidence="11">
    <location>
        <position position="528"/>
    </location>
</feature>
<evidence type="ECO:0000256" key="10">
    <source>
        <dbReference type="PIRNR" id="PIRNR000439"/>
    </source>
</evidence>
<evidence type="ECO:0000256" key="8">
    <source>
        <dbReference type="ARBA" id="ARBA00023315"/>
    </source>
</evidence>
<dbReference type="HOGENOM" id="CLU_018190_2_1_1"/>
<protein>
    <recommendedName>
        <fullName evidence="10">O-acyltransferase</fullName>
    </recommendedName>
</protein>
<evidence type="ECO:0000256" key="13">
    <source>
        <dbReference type="SAM" id="Phobius"/>
    </source>
</evidence>
<dbReference type="PANTHER" id="PTHR10408">
    <property type="entry name" value="STEROL O-ACYLTRANSFERASE"/>
    <property type="match status" value="1"/>
</dbReference>
<feature type="transmembrane region" description="Helical" evidence="13">
    <location>
        <begin position="240"/>
        <end position="259"/>
    </location>
</feature>
<evidence type="ECO:0000256" key="11">
    <source>
        <dbReference type="PIRSR" id="PIRSR000439-1"/>
    </source>
</evidence>
<dbReference type="GO" id="GO:0008204">
    <property type="term" value="P:ergosterol metabolic process"/>
    <property type="evidence" value="ECO:0007669"/>
    <property type="project" value="TreeGrafter"/>
</dbReference>
<keyword evidence="3 10" id="KW-0808">Transferase</keyword>
<dbReference type="PANTHER" id="PTHR10408:SF23">
    <property type="entry name" value="STEROL O-ACYLTRANSFERASE 1-RELATED"/>
    <property type="match status" value="1"/>
</dbReference>
<comment type="similarity">
    <text evidence="2 10">Belongs to the membrane-bound acyltransferase family. Sterol o-acyltransferase subfamily.</text>
</comment>
<keyword evidence="6 13" id="KW-1133">Transmembrane helix</keyword>
<dbReference type="AlphaFoldDB" id="C5M7D3"/>
<proteinExistence type="inferred from homology"/>
<organism evidence="14 15">
    <name type="scientific">Candida tropicalis (strain ATCC MYA-3404 / T1)</name>
    <name type="common">Yeast</name>
    <dbReference type="NCBI Taxonomy" id="294747"/>
    <lineage>
        <taxon>Eukaryota</taxon>
        <taxon>Fungi</taxon>
        <taxon>Dikarya</taxon>
        <taxon>Ascomycota</taxon>
        <taxon>Saccharomycotina</taxon>
        <taxon>Pichiomycetes</taxon>
        <taxon>Debaryomycetaceae</taxon>
        <taxon>Candida/Lodderomyces clade</taxon>
        <taxon>Candida</taxon>
    </lineage>
</organism>
<feature type="transmembrane region" description="Helical" evidence="13">
    <location>
        <begin position="182"/>
        <end position="204"/>
    </location>
</feature>
<sequence>MSDDQVGGIVIEIDDDVKSTSSFQEDMVKVDSSNSSVNDSNTDLSYENYESDLHSRRKPHKSSSEESFLEISQDFDDQVLIPKIIKLKSKVNKREDRLRNHYLHTSQDVKFLSKFNDIRFKSNISSILDSDSFYKSEYFGVYTIFWVIIGLYISCTLVDLYFGELKPLSEWVVIGMFKKDLLSVGIVDFCMYISSYFPFFLQLACKNEIITWNGSGWIISSLYELLFLVFWTILPSETLMNLSWLPRIFLILHSLVFIMKMHSYSHYNSYLWEVYQEGLSSEESLNSLSKLGDEFSKEHVEILEQSLWFAKHELEFQTNGTTDNKDHHHHVFNSADVNKSIRVLQEEGIISFPGNLNFKDYFNYTMFPTLVYTLNFPRTSQIRWSYVFKKVCGTFALIFSMIIVSEQNFYPIMQEVAQYEKLSVKERLPKYLLVLSHIILPLGKQYLLTFILIWNEILNGIAELSRYGDRHFYDAWWSSVNYMDFSRKWNTVVHRFLRRHVYNSSITSFGFTKMQGAILTLLLSATIHELVMYILFGKLRGYLFLTMLVQIPMTITAKYNSRVRGNIIFWLTYSCGPSLVSTLYLLF</sequence>
<feature type="transmembrane region" description="Helical" evidence="13">
    <location>
        <begin position="431"/>
        <end position="454"/>
    </location>
</feature>
<evidence type="ECO:0000256" key="5">
    <source>
        <dbReference type="ARBA" id="ARBA00022824"/>
    </source>
</evidence>
<feature type="transmembrane region" description="Helical" evidence="13">
    <location>
        <begin position="516"/>
        <end position="536"/>
    </location>
</feature>
<dbReference type="GeneID" id="8300428"/>
<evidence type="ECO:0000256" key="9">
    <source>
        <dbReference type="ARBA" id="ARBA00023568"/>
    </source>
</evidence>
<dbReference type="RefSeq" id="XP_002547458.1">
    <property type="nucleotide sequence ID" value="XM_002547412.1"/>
</dbReference>
<comment type="subcellular location">
    <subcellularLocation>
        <location evidence="1 10">Endoplasmic reticulum membrane</location>
        <topology evidence="1 10">Multi-pass membrane protein</topology>
    </subcellularLocation>
</comment>
<keyword evidence="5 10" id="KW-0256">Endoplasmic reticulum</keyword>
<evidence type="ECO:0000313" key="14">
    <source>
        <dbReference type="EMBL" id="EER34903.1"/>
    </source>
</evidence>
<dbReference type="PIRSF" id="PIRSF000439">
    <property type="entry name" value="Oat_ACAT_DAG_ARE"/>
    <property type="match status" value="1"/>
</dbReference>
<feature type="transmembrane region" description="Helical" evidence="13">
    <location>
        <begin position="139"/>
        <end position="162"/>
    </location>
</feature>
<keyword evidence="15" id="KW-1185">Reference proteome</keyword>
<evidence type="ECO:0000256" key="2">
    <source>
        <dbReference type="ARBA" id="ARBA00009010"/>
    </source>
</evidence>
<feature type="compositionally biased region" description="Low complexity" evidence="12">
    <location>
        <begin position="30"/>
        <end position="45"/>
    </location>
</feature>
<feature type="transmembrane region" description="Helical" evidence="13">
    <location>
        <begin position="567"/>
        <end position="586"/>
    </location>
</feature>
<dbReference type="EMBL" id="GG692396">
    <property type="protein sequence ID" value="EER34903.1"/>
    <property type="molecule type" value="Genomic_DNA"/>
</dbReference>
<feature type="region of interest" description="Disordered" evidence="12">
    <location>
        <begin position="20"/>
        <end position="61"/>
    </location>
</feature>
<dbReference type="eggNOG" id="KOG0380">
    <property type="taxonomic scope" value="Eukaryota"/>
</dbReference>
<dbReference type="InterPro" id="IPR014371">
    <property type="entry name" value="Oat_ACAT_DAG_ARE"/>
</dbReference>
<gene>
    <name evidence="14" type="ORF">CTRG_01765</name>
</gene>
<evidence type="ECO:0000256" key="7">
    <source>
        <dbReference type="ARBA" id="ARBA00023136"/>
    </source>
</evidence>
<dbReference type="Pfam" id="PF03062">
    <property type="entry name" value="MBOAT"/>
    <property type="match status" value="1"/>
</dbReference>
<dbReference type="STRING" id="294747.C5M7D3"/>
<dbReference type="OrthoDB" id="10039049at2759"/>
<comment type="function">
    <text evidence="9">Sterol O-acyltransferase that catalyzes the formation of stery esters.</text>
</comment>
<keyword evidence="8 10" id="KW-0012">Acyltransferase</keyword>
<dbReference type="KEGG" id="ctp:CTRG_01765"/>
<evidence type="ECO:0000256" key="3">
    <source>
        <dbReference type="ARBA" id="ARBA00022679"/>
    </source>
</evidence>
<dbReference type="InterPro" id="IPR004299">
    <property type="entry name" value="MBOAT_fam"/>
</dbReference>